<reference evidence="3" key="1">
    <citation type="submission" date="2013-02" db="EMBL/GenBank/DDBJ databases">
        <authorList>
            <consortium name="The Broad Institute Genome Sequencing Platform"/>
            <person name="Cuomo C."/>
            <person name="Becnel J."/>
            <person name="Sanscrainte N."/>
            <person name="Walker B."/>
            <person name="Young S.K."/>
            <person name="Zeng Q."/>
            <person name="Gargeya S."/>
            <person name="Fitzgerald M."/>
            <person name="Haas B."/>
            <person name="Abouelleil A."/>
            <person name="Alvarado L."/>
            <person name="Arachchi H.M."/>
            <person name="Berlin A.M."/>
            <person name="Chapman S.B."/>
            <person name="Dewar J."/>
            <person name="Goldberg J."/>
            <person name="Griggs A."/>
            <person name="Gujja S."/>
            <person name="Hansen M."/>
            <person name="Howarth C."/>
            <person name="Imamovic A."/>
            <person name="Larimer J."/>
            <person name="McCowan C."/>
            <person name="Murphy C."/>
            <person name="Neiman D."/>
            <person name="Pearson M."/>
            <person name="Priest M."/>
            <person name="Roberts A."/>
            <person name="Saif S."/>
            <person name="Shea T."/>
            <person name="Sisk P."/>
            <person name="Sykes S."/>
            <person name="Wortman J."/>
            <person name="Nusbaum C."/>
            <person name="Birren B."/>
        </authorList>
    </citation>
    <scope>NUCLEOTIDE SEQUENCE [LARGE SCALE GENOMIC DNA]</scope>
    <source>
        <strain evidence="3">PRA339</strain>
    </source>
</reference>
<feature type="transmembrane region" description="Helical" evidence="1">
    <location>
        <begin position="89"/>
        <end position="107"/>
    </location>
</feature>
<evidence type="ECO:0000256" key="1">
    <source>
        <dbReference type="SAM" id="Phobius"/>
    </source>
</evidence>
<keyword evidence="1" id="KW-0812">Transmembrane</keyword>
<feature type="transmembrane region" description="Helical" evidence="1">
    <location>
        <begin position="57"/>
        <end position="77"/>
    </location>
</feature>
<name>A0A059F2V9_9MICR</name>
<evidence type="ECO:0000313" key="2">
    <source>
        <dbReference type="EMBL" id="KCZ81311.1"/>
    </source>
</evidence>
<feature type="transmembrane region" description="Helical" evidence="1">
    <location>
        <begin position="221"/>
        <end position="244"/>
    </location>
</feature>
<keyword evidence="1" id="KW-1133">Transmembrane helix</keyword>
<dbReference type="EMBL" id="KK365145">
    <property type="protein sequence ID" value="KCZ81311.1"/>
    <property type="molecule type" value="Genomic_DNA"/>
</dbReference>
<feature type="transmembrane region" description="Helical" evidence="1">
    <location>
        <begin position="140"/>
        <end position="158"/>
    </location>
</feature>
<dbReference type="VEuPathDB" id="MicrosporidiaDB:H312_01307"/>
<organism evidence="2 3">
    <name type="scientific">Anncaliia algerae PRA339</name>
    <dbReference type="NCBI Taxonomy" id="1288291"/>
    <lineage>
        <taxon>Eukaryota</taxon>
        <taxon>Fungi</taxon>
        <taxon>Fungi incertae sedis</taxon>
        <taxon>Microsporidia</taxon>
        <taxon>Tubulinosematoidea</taxon>
        <taxon>Tubulinosematidae</taxon>
        <taxon>Anncaliia</taxon>
    </lineage>
</organism>
<dbReference type="HOGENOM" id="CLU_1073519_0_0_1"/>
<sequence>MEERVENNTIEAEEFSYYSTIKLKLYYIFKELISSHKIVDIFILTYSIYLYDSTKDYIYLYLIALSLQFLFRFDICLYKISYVIKTFQIPRFIALVELLIILLMKYYNYLILLTLDKILVEIEDNKYGIYFIKHKIKIDFTTNLFIYILIYIVSRELMSHAQSIFYAGCFAIIKDGLKLLFIYFFPKAKYFLIIFYFLGRKEKTVQENVSYMNNSLNNQDVFIFMFYNFIVFMIYEYILFYIIYNDIVDNISSEINNII</sequence>
<dbReference type="AlphaFoldDB" id="A0A059F2V9"/>
<keyword evidence="1" id="KW-0472">Membrane</keyword>
<reference evidence="2 3" key="2">
    <citation type="submission" date="2014-03" db="EMBL/GenBank/DDBJ databases">
        <title>The Genome Sequence of Anncaliia algerae insect isolate PRA339.</title>
        <authorList>
            <consortium name="The Broad Institute Genome Sequencing Platform"/>
            <consortium name="The Broad Institute Genome Sequencing Center for Infectious Disease"/>
            <person name="Cuomo C."/>
            <person name="Becnel J."/>
            <person name="Sanscrainte N."/>
            <person name="Walker B."/>
            <person name="Young S.K."/>
            <person name="Zeng Q."/>
            <person name="Gargeya S."/>
            <person name="Fitzgerald M."/>
            <person name="Haas B."/>
            <person name="Abouelleil A."/>
            <person name="Alvarado L."/>
            <person name="Arachchi H.M."/>
            <person name="Berlin A.M."/>
            <person name="Chapman S.B."/>
            <person name="Dewar J."/>
            <person name="Goldberg J."/>
            <person name="Griggs A."/>
            <person name="Gujja S."/>
            <person name="Hansen M."/>
            <person name="Howarth C."/>
            <person name="Imamovic A."/>
            <person name="Larimer J."/>
            <person name="McCowan C."/>
            <person name="Murphy C."/>
            <person name="Neiman D."/>
            <person name="Pearson M."/>
            <person name="Priest M."/>
            <person name="Roberts A."/>
            <person name="Saif S."/>
            <person name="Shea T."/>
            <person name="Sisk P."/>
            <person name="Sykes S."/>
            <person name="Wortman J."/>
            <person name="Nusbaum C."/>
            <person name="Birren B."/>
        </authorList>
    </citation>
    <scope>NUCLEOTIDE SEQUENCE [LARGE SCALE GENOMIC DNA]</scope>
    <source>
        <strain evidence="2 3">PRA339</strain>
    </source>
</reference>
<protein>
    <submittedName>
        <fullName evidence="2">Uncharacterized protein</fullName>
    </submittedName>
</protein>
<evidence type="ECO:0000313" key="3">
    <source>
        <dbReference type="Proteomes" id="UP000030655"/>
    </source>
</evidence>
<proteinExistence type="predicted"/>
<dbReference type="OrthoDB" id="2197121at2759"/>
<gene>
    <name evidence="2" type="ORF">H312_01307</name>
</gene>
<dbReference type="Proteomes" id="UP000030655">
    <property type="component" value="Unassembled WGS sequence"/>
</dbReference>
<keyword evidence="3" id="KW-1185">Reference proteome</keyword>
<accession>A0A059F2V9</accession>